<comment type="similarity">
    <text evidence="1">Belongs to the AHA1 family.</text>
</comment>
<dbReference type="InterPro" id="IPR015310">
    <property type="entry name" value="AHSA1-like_N"/>
</dbReference>
<dbReference type="GO" id="GO:0051087">
    <property type="term" value="F:protein-folding chaperone binding"/>
    <property type="evidence" value="ECO:0007669"/>
    <property type="project" value="InterPro"/>
</dbReference>
<dbReference type="CDD" id="cd08892">
    <property type="entry name" value="SRPBCC_Aha1"/>
    <property type="match status" value="1"/>
</dbReference>
<protein>
    <submittedName>
        <fullName evidence="3">Hsp90 co-chaperone Aha1</fullName>
    </submittedName>
</protein>
<organism evidence="3 4">
    <name type="scientific">Candida maltosa (strain Xu316)</name>
    <name type="common">Yeast</name>
    <dbReference type="NCBI Taxonomy" id="1245528"/>
    <lineage>
        <taxon>Eukaryota</taxon>
        <taxon>Fungi</taxon>
        <taxon>Dikarya</taxon>
        <taxon>Ascomycota</taxon>
        <taxon>Saccharomycotina</taxon>
        <taxon>Pichiomycetes</taxon>
        <taxon>Debaryomycetaceae</taxon>
        <taxon>Candida/Lodderomyces clade</taxon>
        <taxon>Candida</taxon>
    </lineage>
</organism>
<accession>M3HP19</accession>
<dbReference type="Pfam" id="PF09229">
    <property type="entry name" value="Aha1_N"/>
    <property type="match status" value="1"/>
</dbReference>
<dbReference type="PANTHER" id="PTHR13009:SF22">
    <property type="entry name" value="LD43819P"/>
    <property type="match status" value="1"/>
</dbReference>
<evidence type="ECO:0000259" key="2">
    <source>
        <dbReference type="SMART" id="SM01000"/>
    </source>
</evidence>
<dbReference type="GO" id="GO:0001671">
    <property type="term" value="F:ATPase activator activity"/>
    <property type="evidence" value="ECO:0007669"/>
    <property type="project" value="InterPro"/>
</dbReference>
<dbReference type="InterPro" id="IPR023393">
    <property type="entry name" value="START-like_dom_sf"/>
</dbReference>
<dbReference type="STRING" id="1245528.M3HP19"/>
<dbReference type="HOGENOM" id="CLU_049046_1_0_1"/>
<dbReference type="OMA" id="GDCEVNQ"/>
<reference evidence="3 4" key="1">
    <citation type="submission" date="2013-02" db="EMBL/GenBank/DDBJ databases">
        <title>Genome sequence of Candida maltosa Xu316, a potential industrial strain for xylitol and ethanol production.</title>
        <authorList>
            <person name="Yu J."/>
            <person name="Wang Q."/>
            <person name="Geng X."/>
            <person name="Bao W."/>
            <person name="He P."/>
            <person name="Cai J."/>
        </authorList>
    </citation>
    <scope>NUCLEOTIDE SEQUENCE [LARGE SCALE GENOMIC DNA]</scope>
    <source>
        <strain evidence="4">Xu316</strain>
    </source>
</reference>
<dbReference type="InterPro" id="IPR036338">
    <property type="entry name" value="Aha1"/>
</dbReference>
<dbReference type="SMART" id="SM01000">
    <property type="entry name" value="Aha1_N"/>
    <property type="match status" value="1"/>
</dbReference>
<name>M3HP19_CANMX</name>
<dbReference type="OrthoDB" id="567237at2759"/>
<dbReference type="PANTHER" id="PTHR13009">
    <property type="entry name" value="HEAT SHOCK PROTEIN 90 HSP90 CO-CHAPERONE AHA-1"/>
    <property type="match status" value="1"/>
</dbReference>
<comment type="caution">
    <text evidence="3">The sequence shown here is derived from an EMBL/GenBank/DDBJ whole genome shotgun (WGS) entry which is preliminary data.</text>
</comment>
<dbReference type="SUPFAM" id="SSF103111">
    <property type="entry name" value="Activator of Hsp90 ATPase, Aha1"/>
    <property type="match status" value="1"/>
</dbReference>
<dbReference type="SUPFAM" id="SSF55961">
    <property type="entry name" value="Bet v1-like"/>
    <property type="match status" value="1"/>
</dbReference>
<dbReference type="GO" id="GO:0005829">
    <property type="term" value="C:cytosol"/>
    <property type="evidence" value="ECO:0007669"/>
    <property type="project" value="TreeGrafter"/>
</dbReference>
<dbReference type="EMBL" id="AOGT01000781">
    <property type="protein sequence ID" value="EMG49222.1"/>
    <property type="molecule type" value="Genomic_DNA"/>
</dbReference>
<evidence type="ECO:0000313" key="3">
    <source>
        <dbReference type="EMBL" id="EMG49222.1"/>
    </source>
</evidence>
<dbReference type="AlphaFoldDB" id="M3HP19"/>
<evidence type="ECO:0000313" key="4">
    <source>
        <dbReference type="Proteomes" id="UP000011777"/>
    </source>
</evidence>
<dbReference type="Proteomes" id="UP000011777">
    <property type="component" value="Unassembled WGS sequence"/>
</dbReference>
<evidence type="ECO:0000256" key="1">
    <source>
        <dbReference type="ARBA" id="ARBA00006817"/>
    </source>
</evidence>
<dbReference type="InterPro" id="IPR013538">
    <property type="entry name" value="ASHA1/2-like_C"/>
</dbReference>
<gene>
    <name evidence="3" type="ORF">G210_0085</name>
</gene>
<dbReference type="Gene3D" id="3.15.10.20">
    <property type="entry name" value="Activator of Hsp90 ATPase Aha1, N-terminal domain"/>
    <property type="match status" value="1"/>
</dbReference>
<dbReference type="eggNOG" id="KOG2936">
    <property type="taxonomic scope" value="Eukaryota"/>
</dbReference>
<dbReference type="Pfam" id="PF08327">
    <property type="entry name" value="AHSA1"/>
    <property type="match status" value="1"/>
</dbReference>
<dbReference type="GO" id="GO:0006457">
    <property type="term" value="P:protein folding"/>
    <property type="evidence" value="ECO:0007669"/>
    <property type="project" value="TreeGrafter"/>
</dbReference>
<feature type="domain" description="Activator of Hsp90 ATPase AHSA1-like N-terminal" evidence="2">
    <location>
        <begin position="13"/>
        <end position="146"/>
    </location>
</feature>
<sequence length="370" mass="41856">MVVNNPNNWHWVDKNCLPWSVEYFKKNLHGIEAREGDTFVHIHEVSSVEGDVDVSQRKGKVISLFDVRIVLTFHGYTGKDDNVSGSITIPELTYDSESDDLQFEITIYNETADNTGITGLIKQKLIPQLRELLMKFGPDLIEINSKDIQLSQDKVTSTFTKANQAPVVAKKETPQPEKPVEVEKPTKVEQPIQVEALVVEKKVTPTPTRKLATDKISDSKNHVYGSDSSVVPKYNTTTLHMEPSFNTSADQIYMTLLDEARIAAWTRSYPIIEKFPPKEGSSFKFFGGSVSGKFLKLVPNEQIVELWRLDDWKEGHYAQLDMKLVQSSGETKLVVKFSGIPIGEEERVKNNFEERYIRSIKITFGFGAVL</sequence>
<keyword evidence="4" id="KW-1185">Reference proteome</keyword>
<proteinExistence type="inferred from homology"/>
<dbReference type="Gene3D" id="3.30.530.20">
    <property type="match status" value="1"/>
</dbReference>